<reference evidence="1" key="2">
    <citation type="submission" date="2020-09" db="EMBL/GenBank/DDBJ databases">
        <authorList>
            <person name="Sun Q."/>
            <person name="Zhou Y."/>
        </authorList>
    </citation>
    <scope>NUCLEOTIDE SEQUENCE</scope>
    <source>
        <strain evidence="1">CGMCC 4.7403</strain>
    </source>
</reference>
<dbReference type="Proteomes" id="UP000603227">
    <property type="component" value="Unassembled WGS sequence"/>
</dbReference>
<organism evidence="1 2">
    <name type="scientific">Streptomyces capitiformicae</name>
    <dbReference type="NCBI Taxonomy" id="2014920"/>
    <lineage>
        <taxon>Bacteria</taxon>
        <taxon>Bacillati</taxon>
        <taxon>Actinomycetota</taxon>
        <taxon>Actinomycetes</taxon>
        <taxon>Kitasatosporales</taxon>
        <taxon>Streptomycetaceae</taxon>
        <taxon>Streptomyces</taxon>
    </lineage>
</organism>
<evidence type="ECO:0000313" key="2">
    <source>
        <dbReference type="Proteomes" id="UP000603227"/>
    </source>
</evidence>
<keyword evidence="2" id="KW-1185">Reference proteome</keyword>
<gene>
    <name evidence="1" type="ORF">GCM10017771_71290</name>
</gene>
<reference evidence="1" key="1">
    <citation type="journal article" date="2014" name="Int. J. Syst. Evol. Microbiol.">
        <title>Complete genome sequence of Corynebacterium casei LMG S-19264T (=DSM 44701T), isolated from a smear-ripened cheese.</title>
        <authorList>
            <consortium name="US DOE Joint Genome Institute (JGI-PGF)"/>
            <person name="Walter F."/>
            <person name="Albersmeier A."/>
            <person name="Kalinowski J."/>
            <person name="Ruckert C."/>
        </authorList>
    </citation>
    <scope>NUCLEOTIDE SEQUENCE</scope>
    <source>
        <strain evidence="1">CGMCC 4.7403</strain>
    </source>
</reference>
<accession>A0A918ZF04</accession>
<name>A0A918ZF04_9ACTN</name>
<comment type="caution">
    <text evidence="1">The sequence shown here is derived from an EMBL/GenBank/DDBJ whole genome shotgun (WGS) entry which is preliminary data.</text>
</comment>
<dbReference type="EMBL" id="BNAT01000033">
    <property type="protein sequence ID" value="GHE49681.1"/>
    <property type="molecule type" value="Genomic_DNA"/>
</dbReference>
<dbReference type="AlphaFoldDB" id="A0A918ZF04"/>
<sequence length="157" mass="16832">MSRVAVTVCAAESRFTTVTFVPGRTFRFAGLKVKFSITILAPPGLALVAVDEALVAAGLVLPPFEQPTRVSRAQTVPRARGVRPRYGEVSDIRGGPFETRLSSAGCSRRWAGVLRFAVLGDARHGDTANRLASSLKDDARPPLVRGVIGVWWRCGGT</sequence>
<protein>
    <submittedName>
        <fullName evidence="1">Uncharacterized protein</fullName>
    </submittedName>
</protein>
<evidence type="ECO:0000313" key="1">
    <source>
        <dbReference type="EMBL" id="GHE49681.1"/>
    </source>
</evidence>
<proteinExistence type="predicted"/>